<gene>
    <name evidence="5" type="ORF">ACIA8P_13335</name>
</gene>
<dbReference type="InterPro" id="IPR029058">
    <property type="entry name" value="AB_hydrolase_fold"/>
</dbReference>
<evidence type="ECO:0000256" key="3">
    <source>
        <dbReference type="RuleBase" id="RU361235"/>
    </source>
</evidence>
<dbReference type="Pfam" id="PF00135">
    <property type="entry name" value="COesterase"/>
    <property type="match status" value="2"/>
</dbReference>
<dbReference type="EMBL" id="JBITDC010000004">
    <property type="protein sequence ID" value="MFI5675640.1"/>
    <property type="molecule type" value="Genomic_DNA"/>
</dbReference>
<keyword evidence="6" id="KW-1185">Reference proteome</keyword>
<accession>A0ABW7Y0B0</accession>
<reference evidence="5 6" key="1">
    <citation type="submission" date="2024-10" db="EMBL/GenBank/DDBJ databases">
        <title>The Natural Products Discovery Center: Release of the First 8490 Sequenced Strains for Exploring Actinobacteria Biosynthetic Diversity.</title>
        <authorList>
            <person name="Kalkreuter E."/>
            <person name="Kautsar S.A."/>
            <person name="Yang D."/>
            <person name="Bader C.D."/>
            <person name="Teijaro C.N."/>
            <person name="Fluegel L."/>
            <person name="Davis C.M."/>
            <person name="Simpson J.R."/>
            <person name="Lauterbach L."/>
            <person name="Steele A.D."/>
            <person name="Gui C."/>
            <person name="Meng S."/>
            <person name="Li G."/>
            <person name="Viehrig K."/>
            <person name="Ye F."/>
            <person name="Su P."/>
            <person name="Kiefer A.F."/>
            <person name="Nichols A."/>
            <person name="Cepeda A.J."/>
            <person name="Yan W."/>
            <person name="Fan B."/>
            <person name="Jiang Y."/>
            <person name="Adhikari A."/>
            <person name="Zheng C.-J."/>
            <person name="Schuster L."/>
            <person name="Cowan T.M."/>
            <person name="Smanski M.J."/>
            <person name="Chevrette M.G."/>
            <person name="De Carvalho L.P.S."/>
            <person name="Shen B."/>
        </authorList>
    </citation>
    <scope>NUCLEOTIDE SEQUENCE [LARGE SCALE GENOMIC DNA]</scope>
    <source>
        <strain evidence="5 6">NPDC051599</strain>
    </source>
</reference>
<evidence type="ECO:0000256" key="2">
    <source>
        <dbReference type="ARBA" id="ARBA00022801"/>
    </source>
</evidence>
<dbReference type="Gene3D" id="3.40.50.1820">
    <property type="entry name" value="alpha/beta hydrolase"/>
    <property type="match status" value="1"/>
</dbReference>
<feature type="domain" description="Carboxylesterase type B" evidence="4">
    <location>
        <begin position="366"/>
        <end position="481"/>
    </location>
</feature>
<dbReference type="InterPro" id="IPR050309">
    <property type="entry name" value="Type-B_Carboxylest/Lipase"/>
</dbReference>
<dbReference type="Proteomes" id="UP001612415">
    <property type="component" value="Unassembled WGS sequence"/>
</dbReference>
<sequence length="508" mass="54036">MRSVVATEPIPEVATVGGVVRGRHEDGLAVFRGIPFAEPPVGSLRFAAPQPVRRWEGTRETFVFGPPPPQEPLSPAIPAPTTGGEDWLTVNVWTPDPDPATRRPVMVWIYGGAYKFGSVDDPAYDPSRLSRDGNLVVVTFNHRVGMEGFARIEGTPANRGLLDQVAALTWVRENISAFGGDPGQVTVFGESAGAGSVAALLAMPSARGLFRRAVAQSVCGTFFSDELATDIGTALAGELGLRPTVSDLSAVDPHKLPGVGAALGARMSQYADRWGPIAHTSTAYSPVVDGEVLPTDPWQALADGAAREVELIIGHTRDEYRLFMALGGLLGQVGEEMAATALHTFGPGADPGHAYRTAFPDAPAERLFELVQSDWLFRMPSLHLAEAQVAGGGRVHLYELTWTAPANGGAMGACHALDIPLVFGTFDGLGGELIGSAHLDEADALSGLVRAAWTSFATTGDPGWPAYDTEDRPTRILDTEPMTTTYPEEASRRLWQDHVFTALPLITS</sequence>
<evidence type="ECO:0000259" key="4">
    <source>
        <dbReference type="Pfam" id="PF00135"/>
    </source>
</evidence>
<dbReference type="EC" id="3.1.1.-" evidence="3"/>
<dbReference type="PROSITE" id="PS00122">
    <property type="entry name" value="CARBOXYLESTERASE_B_1"/>
    <property type="match status" value="1"/>
</dbReference>
<protein>
    <recommendedName>
        <fullName evidence="3">Carboxylic ester hydrolase</fullName>
        <ecNumber evidence="3">3.1.1.-</ecNumber>
    </recommendedName>
</protein>
<feature type="domain" description="Carboxylesterase type B" evidence="4">
    <location>
        <begin position="11"/>
        <end position="325"/>
    </location>
</feature>
<dbReference type="PANTHER" id="PTHR11559">
    <property type="entry name" value="CARBOXYLESTERASE"/>
    <property type="match status" value="1"/>
</dbReference>
<proteinExistence type="inferred from homology"/>
<dbReference type="InterPro" id="IPR002018">
    <property type="entry name" value="CarbesteraseB"/>
</dbReference>
<dbReference type="RefSeq" id="WP_398656419.1">
    <property type="nucleotide sequence ID" value="NZ_JBITDC010000004.1"/>
</dbReference>
<evidence type="ECO:0000313" key="5">
    <source>
        <dbReference type="EMBL" id="MFI5675640.1"/>
    </source>
</evidence>
<dbReference type="InterPro" id="IPR019826">
    <property type="entry name" value="Carboxylesterase_B_AS"/>
</dbReference>
<evidence type="ECO:0000256" key="1">
    <source>
        <dbReference type="ARBA" id="ARBA00005964"/>
    </source>
</evidence>
<organism evidence="5 6">
    <name type="scientific">Streptomyces cellulosae</name>
    <dbReference type="NCBI Taxonomy" id="1968"/>
    <lineage>
        <taxon>Bacteria</taxon>
        <taxon>Bacillati</taxon>
        <taxon>Actinomycetota</taxon>
        <taxon>Actinomycetes</taxon>
        <taxon>Kitasatosporales</taxon>
        <taxon>Streptomycetaceae</taxon>
        <taxon>Streptomyces</taxon>
    </lineage>
</organism>
<keyword evidence="2 3" id="KW-0378">Hydrolase</keyword>
<comment type="caution">
    <text evidence="5">The sequence shown here is derived from an EMBL/GenBank/DDBJ whole genome shotgun (WGS) entry which is preliminary data.</text>
</comment>
<comment type="similarity">
    <text evidence="1 3">Belongs to the type-B carboxylesterase/lipase family.</text>
</comment>
<dbReference type="SUPFAM" id="SSF53474">
    <property type="entry name" value="alpha/beta-Hydrolases"/>
    <property type="match status" value="1"/>
</dbReference>
<evidence type="ECO:0000313" key="6">
    <source>
        <dbReference type="Proteomes" id="UP001612415"/>
    </source>
</evidence>
<name>A0ABW7Y0B0_STRCE</name>